<evidence type="ECO:0000313" key="4">
    <source>
        <dbReference type="EMBL" id="OCB86111.1"/>
    </source>
</evidence>
<proteinExistence type="predicted"/>
<dbReference type="OrthoDB" id="5283654at2759"/>
<organism evidence="4 5">
    <name type="scientific">Sanghuangporus baumii</name>
    <name type="common">Phellinus baumii</name>
    <dbReference type="NCBI Taxonomy" id="108892"/>
    <lineage>
        <taxon>Eukaryota</taxon>
        <taxon>Fungi</taxon>
        <taxon>Dikarya</taxon>
        <taxon>Basidiomycota</taxon>
        <taxon>Agaricomycotina</taxon>
        <taxon>Agaricomycetes</taxon>
        <taxon>Hymenochaetales</taxon>
        <taxon>Hymenochaetaceae</taxon>
        <taxon>Sanghuangporus</taxon>
    </lineage>
</organism>
<name>A0A9Q5HU92_SANBA</name>
<dbReference type="PANTHER" id="PTHR47706:SF9">
    <property type="entry name" value="NMRA-LIKE DOMAIN-CONTAINING PROTEIN-RELATED"/>
    <property type="match status" value="1"/>
</dbReference>
<dbReference type="EMBL" id="LNZH02000204">
    <property type="protein sequence ID" value="OCB86111.1"/>
    <property type="molecule type" value="Genomic_DNA"/>
</dbReference>
<keyword evidence="1" id="KW-0521">NADP</keyword>
<dbReference type="SUPFAM" id="SSF51735">
    <property type="entry name" value="NAD(P)-binding Rossmann-fold domains"/>
    <property type="match status" value="1"/>
</dbReference>
<evidence type="ECO:0000256" key="1">
    <source>
        <dbReference type="ARBA" id="ARBA00022857"/>
    </source>
</evidence>
<dbReference type="AlphaFoldDB" id="A0A9Q5HU92"/>
<keyword evidence="2" id="KW-0560">Oxidoreductase</keyword>
<dbReference type="GO" id="GO:0016491">
    <property type="term" value="F:oxidoreductase activity"/>
    <property type="evidence" value="ECO:0007669"/>
    <property type="project" value="UniProtKB-KW"/>
</dbReference>
<reference evidence="4" key="1">
    <citation type="submission" date="2016-06" db="EMBL/GenBank/DDBJ databases">
        <title>Draft Genome sequence of the fungus Inonotus baumii.</title>
        <authorList>
            <person name="Zhu H."/>
            <person name="Lin W."/>
        </authorList>
    </citation>
    <scope>NUCLEOTIDE SEQUENCE</scope>
    <source>
        <strain evidence="4">821</strain>
    </source>
</reference>
<protein>
    <submittedName>
        <fullName evidence="4">NAD-binding protein</fullName>
    </submittedName>
</protein>
<dbReference type="InterPro" id="IPR036291">
    <property type="entry name" value="NAD(P)-bd_dom_sf"/>
</dbReference>
<keyword evidence="5" id="KW-1185">Reference proteome</keyword>
<dbReference type="InterPro" id="IPR051609">
    <property type="entry name" value="NmrA/Isoflavone_reductase-like"/>
</dbReference>
<dbReference type="InterPro" id="IPR008030">
    <property type="entry name" value="NmrA-like"/>
</dbReference>
<comment type="caution">
    <text evidence="4">The sequence shown here is derived from an EMBL/GenBank/DDBJ whole genome shotgun (WGS) entry which is preliminary data.</text>
</comment>
<dbReference type="Pfam" id="PF05368">
    <property type="entry name" value="NmrA"/>
    <property type="match status" value="1"/>
</dbReference>
<dbReference type="Gene3D" id="3.40.50.720">
    <property type="entry name" value="NAD(P)-binding Rossmann-like Domain"/>
    <property type="match status" value="1"/>
</dbReference>
<evidence type="ECO:0000259" key="3">
    <source>
        <dbReference type="Pfam" id="PF05368"/>
    </source>
</evidence>
<accession>A0A9Q5HU92</accession>
<feature type="domain" description="NmrA-like" evidence="3">
    <location>
        <begin position="6"/>
        <end position="250"/>
    </location>
</feature>
<sequence length="334" mass="36085">MLSRAQSSVAVAGATGRLGYVITEKLLTTFKPFFSRVVAITRDASSPKAKALASLGAELHEVHLDDPALGEVKAALRSSMNEIDVVVNALGMTSAQVKDVVAETAIEAGAKVYFPSEFGVDHRLNDFPGFDHEEWEKKRRHIAYANELAVKKGGDVKVIAVYTGLFLEDSLNPRFGFDISAGKITILGPPSSKITFTSRRDIARSVAQLAILAMVSPASLQDNVPSHVRIAGCTRSVEEIAQALNKSLSQGKKPPETGEGMGVALVQEDISEAIKNLKEVYEAGNVGSPASYIRVLMGGGKLDFSQDNSNQLVNPNERLWKWNTIEETVRHILA</sequence>
<dbReference type="Proteomes" id="UP000757232">
    <property type="component" value="Unassembled WGS sequence"/>
</dbReference>
<evidence type="ECO:0000256" key="2">
    <source>
        <dbReference type="ARBA" id="ARBA00023002"/>
    </source>
</evidence>
<dbReference type="PANTHER" id="PTHR47706">
    <property type="entry name" value="NMRA-LIKE FAMILY PROTEIN"/>
    <property type="match status" value="1"/>
</dbReference>
<gene>
    <name evidence="4" type="ORF">A7U60_g6699</name>
</gene>
<evidence type="ECO:0000313" key="5">
    <source>
        <dbReference type="Proteomes" id="UP000757232"/>
    </source>
</evidence>